<keyword evidence="5" id="KW-1185">Reference proteome</keyword>
<dbReference type="EMBL" id="CVQI01036537">
    <property type="protein sequence ID" value="CRK47413.1"/>
    <property type="molecule type" value="Genomic_DNA"/>
</dbReference>
<dbReference type="GO" id="GO:0016594">
    <property type="term" value="F:glycine binding"/>
    <property type="evidence" value="ECO:0007669"/>
    <property type="project" value="TreeGrafter"/>
</dbReference>
<proteinExistence type="predicted"/>
<dbReference type="AlphaFoldDB" id="A0A0G4NLS3"/>
<dbReference type="SUPFAM" id="SSF53383">
    <property type="entry name" value="PLP-dependent transferases"/>
    <property type="match status" value="1"/>
</dbReference>
<evidence type="ECO:0000313" key="4">
    <source>
        <dbReference type="EMBL" id="CRK47413.1"/>
    </source>
</evidence>
<protein>
    <recommendedName>
        <fullName evidence="2">Glycine cleavage system P-protein N-terminal domain-containing protein</fullName>
    </recommendedName>
</protein>
<evidence type="ECO:0000259" key="2">
    <source>
        <dbReference type="Pfam" id="PF02347"/>
    </source>
</evidence>
<feature type="non-terminal residue" evidence="4">
    <location>
        <position position="108"/>
    </location>
</feature>
<dbReference type="Pfam" id="PF02347">
    <property type="entry name" value="GDC-P"/>
    <property type="match status" value="1"/>
</dbReference>
<dbReference type="Proteomes" id="UP000044602">
    <property type="component" value="Unassembled WGS sequence"/>
</dbReference>
<evidence type="ECO:0000313" key="6">
    <source>
        <dbReference type="Proteomes" id="UP000045706"/>
    </source>
</evidence>
<gene>
    <name evidence="3" type="ORF">BN1708_019774</name>
    <name evidence="4" type="ORF">BN1723_020281</name>
</gene>
<dbReference type="EMBL" id="CVQH01023542">
    <property type="protein sequence ID" value="CRK35479.1"/>
    <property type="molecule type" value="Genomic_DNA"/>
</dbReference>
<dbReference type="GO" id="GO:0005739">
    <property type="term" value="C:mitochondrion"/>
    <property type="evidence" value="ECO:0007669"/>
    <property type="project" value="TreeGrafter"/>
</dbReference>
<reference evidence="5 6" key="1">
    <citation type="submission" date="2015-05" db="EMBL/GenBank/DDBJ databases">
        <authorList>
            <person name="Fogelqvist Johan"/>
        </authorList>
    </citation>
    <scope>NUCLEOTIDE SEQUENCE [LARGE SCALE GENOMIC DNA]</scope>
    <source>
        <strain evidence="3">VL1</strain>
        <strain evidence="4">VL2</strain>
    </source>
</reference>
<accession>A0A0G4NLS3</accession>
<dbReference type="STRING" id="100787.A0A0G4NLS3"/>
<keyword evidence="1" id="KW-0560">Oxidoreductase</keyword>
<dbReference type="InterPro" id="IPR049315">
    <property type="entry name" value="GDC-P_N"/>
</dbReference>
<organism evidence="4 6">
    <name type="scientific">Verticillium longisporum</name>
    <name type="common">Verticillium dahliae var. longisporum</name>
    <dbReference type="NCBI Taxonomy" id="100787"/>
    <lineage>
        <taxon>Eukaryota</taxon>
        <taxon>Fungi</taxon>
        <taxon>Dikarya</taxon>
        <taxon>Ascomycota</taxon>
        <taxon>Pezizomycotina</taxon>
        <taxon>Sordariomycetes</taxon>
        <taxon>Hypocreomycetidae</taxon>
        <taxon>Glomerellales</taxon>
        <taxon>Plectosphaerellaceae</taxon>
        <taxon>Verticillium</taxon>
    </lineage>
</organism>
<dbReference type="GO" id="GO:0019464">
    <property type="term" value="P:glycine decarboxylation via glycine cleavage system"/>
    <property type="evidence" value="ECO:0007669"/>
    <property type="project" value="TreeGrafter"/>
</dbReference>
<dbReference type="InterPro" id="IPR015421">
    <property type="entry name" value="PyrdxlP-dep_Trfase_major"/>
</dbReference>
<dbReference type="GO" id="GO:0004375">
    <property type="term" value="F:glycine dehydrogenase (decarboxylating) activity"/>
    <property type="evidence" value="ECO:0007669"/>
    <property type="project" value="InterPro"/>
</dbReference>
<dbReference type="InterPro" id="IPR020581">
    <property type="entry name" value="GDC_P"/>
</dbReference>
<evidence type="ECO:0000313" key="5">
    <source>
        <dbReference type="Proteomes" id="UP000044602"/>
    </source>
</evidence>
<dbReference type="InterPro" id="IPR015424">
    <property type="entry name" value="PyrdxlP-dep_Trfase"/>
</dbReference>
<feature type="domain" description="Glycine cleavage system P-protein N-terminal" evidence="2">
    <location>
        <begin position="1"/>
        <end position="104"/>
    </location>
</feature>
<dbReference type="PANTHER" id="PTHR11773">
    <property type="entry name" value="GLYCINE DEHYDROGENASE, DECARBOXYLATING"/>
    <property type="match status" value="1"/>
</dbReference>
<name>A0A0G4NLS3_VERLO</name>
<dbReference type="Proteomes" id="UP000045706">
    <property type="component" value="Unassembled WGS sequence"/>
</dbReference>
<dbReference type="GO" id="GO:0030170">
    <property type="term" value="F:pyridoxal phosphate binding"/>
    <property type="evidence" value="ECO:0007669"/>
    <property type="project" value="TreeGrafter"/>
</dbReference>
<dbReference type="GO" id="GO:0005960">
    <property type="term" value="C:glycine cleavage complex"/>
    <property type="evidence" value="ECO:0007669"/>
    <property type="project" value="TreeGrafter"/>
</dbReference>
<dbReference type="PANTHER" id="PTHR11773:SF1">
    <property type="entry name" value="GLYCINE DEHYDROGENASE (DECARBOXYLATING), MITOCHONDRIAL"/>
    <property type="match status" value="1"/>
</dbReference>
<evidence type="ECO:0000256" key="1">
    <source>
        <dbReference type="ARBA" id="ARBA00023002"/>
    </source>
</evidence>
<dbReference type="Gene3D" id="3.40.640.10">
    <property type="entry name" value="Type I PLP-dependent aspartate aminotransferase-like (Major domain)"/>
    <property type="match status" value="1"/>
</dbReference>
<sequence>MPGRLIGVSRDRTGKNAMRLSLQTREQHIRREKATSNVCTAQALLANMSALYAIYHGPEGLKQIANQVVARARGVQALAKQFGITTEEPRNSPDGKVLFDTVILKAGD</sequence>
<evidence type="ECO:0000313" key="3">
    <source>
        <dbReference type="EMBL" id="CRK35479.1"/>
    </source>
</evidence>